<keyword evidence="3" id="KW-1185">Reference proteome</keyword>
<protein>
    <submittedName>
        <fullName evidence="2">AraC family transcriptional regulator</fullName>
    </submittedName>
</protein>
<reference evidence="2 3" key="1">
    <citation type="submission" date="2023-11" db="EMBL/GenBank/DDBJ databases">
        <title>Unpublished Manusciprt.</title>
        <authorList>
            <person name="Saticioglu I.B."/>
            <person name="Ay H."/>
            <person name="Ajmi N."/>
            <person name="Altun S."/>
            <person name="Duman M."/>
        </authorList>
    </citation>
    <scope>NUCLEOTIDE SEQUENCE [LARGE SCALE GENOMIC DNA]</scope>
    <source>
        <strain evidence="2 3">Fl-318</strain>
    </source>
</reference>
<dbReference type="SMART" id="SM00342">
    <property type="entry name" value="HTH_ARAC"/>
    <property type="match status" value="1"/>
</dbReference>
<gene>
    <name evidence="2" type="ORF">SGQ83_20620</name>
</gene>
<name>A0ABU4RGR3_9FLAO</name>
<dbReference type="Gene3D" id="1.10.10.60">
    <property type="entry name" value="Homeodomain-like"/>
    <property type="match status" value="1"/>
</dbReference>
<dbReference type="Pfam" id="PF12833">
    <property type="entry name" value="HTH_18"/>
    <property type="match status" value="1"/>
</dbReference>
<evidence type="ECO:0000313" key="2">
    <source>
        <dbReference type="EMBL" id="MDX6191772.1"/>
    </source>
</evidence>
<dbReference type="PROSITE" id="PS01124">
    <property type="entry name" value="HTH_ARAC_FAMILY_2"/>
    <property type="match status" value="1"/>
</dbReference>
<dbReference type="EMBL" id="JAWXVI010000012">
    <property type="protein sequence ID" value="MDX6191772.1"/>
    <property type="molecule type" value="Genomic_DNA"/>
</dbReference>
<dbReference type="Proteomes" id="UP001273350">
    <property type="component" value="Unassembled WGS sequence"/>
</dbReference>
<accession>A0ABU4RGR3</accession>
<sequence length="339" mass="39083">MKKIALSYNLTPEWHQALAQEISAELIDGKIIVIPEALGEGHSYFTQITPGISALFIDFVLTKPIEVNRLKSENDLYIFHFDLSDSPNSIEIDAVEYQIDSFENPSFTISNNKIESAFRPLINKRTVVLQLLVDKKVLNEYLRADTIEEYTKRKNEAMGNSHHFFDTIDSNSNLLLKSIKDKSISDLSFDSFLKGISLKLLGNFIIRCENSSAVQSEATRIELEAVAKTKNYFLDNLTNSFPTVSFLSKMAGMSPSKYKILFKKQFNNSPKNLFLKKKMILANDLLKSGNYNTLTEIVYELNYTRLNHFRSKYYTFHHRKPSEDFVRKTYQTNNRRYAS</sequence>
<feature type="domain" description="HTH araC/xylS-type" evidence="1">
    <location>
        <begin position="227"/>
        <end position="327"/>
    </location>
</feature>
<organism evidence="2 3">
    <name type="scientific">Flavobacterium cupriresistens</name>
    <dbReference type="NCBI Taxonomy" id="2893885"/>
    <lineage>
        <taxon>Bacteria</taxon>
        <taxon>Pseudomonadati</taxon>
        <taxon>Bacteroidota</taxon>
        <taxon>Flavobacteriia</taxon>
        <taxon>Flavobacteriales</taxon>
        <taxon>Flavobacteriaceae</taxon>
        <taxon>Flavobacterium</taxon>
    </lineage>
</organism>
<dbReference type="InterPro" id="IPR053142">
    <property type="entry name" value="PchR_regulatory_protein"/>
</dbReference>
<comment type="caution">
    <text evidence="2">The sequence shown here is derived from an EMBL/GenBank/DDBJ whole genome shotgun (WGS) entry which is preliminary data.</text>
</comment>
<evidence type="ECO:0000313" key="3">
    <source>
        <dbReference type="Proteomes" id="UP001273350"/>
    </source>
</evidence>
<dbReference type="InterPro" id="IPR018060">
    <property type="entry name" value="HTH_AraC"/>
</dbReference>
<proteinExistence type="predicted"/>
<dbReference type="PANTHER" id="PTHR47893:SF1">
    <property type="entry name" value="REGULATORY PROTEIN PCHR"/>
    <property type="match status" value="1"/>
</dbReference>
<dbReference type="RefSeq" id="WP_230002288.1">
    <property type="nucleotide sequence ID" value="NZ_CP087134.1"/>
</dbReference>
<dbReference type="PANTHER" id="PTHR47893">
    <property type="entry name" value="REGULATORY PROTEIN PCHR"/>
    <property type="match status" value="1"/>
</dbReference>
<evidence type="ECO:0000259" key="1">
    <source>
        <dbReference type="PROSITE" id="PS01124"/>
    </source>
</evidence>